<keyword evidence="4" id="KW-1185">Reference proteome</keyword>
<dbReference type="PANTHER" id="PTHR11895:SF151">
    <property type="entry name" value="GLUTAMYL-TRNA(GLN) AMIDOTRANSFERASE SUBUNIT A"/>
    <property type="match status" value="1"/>
</dbReference>
<dbReference type="InterPro" id="IPR023631">
    <property type="entry name" value="Amidase_dom"/>
</dbReference>
<dbReference type="Proteomes" id="UP000190092">
    <property type="component" value="Unassembled WGS sequence"/>
</dbReference>
<keyword evidence="3" id="KW-0808">Transferase</keyword>
<evidence type="ECO:0000313" key="3">
    <source>
        <dbReference type="EMBL" id="SKA12938.1"/>
    </source>
</evidence>
<dbReference type="InterPro" id="IPR000120">
    <property type="entry name" value="Amidase"/>
</dbReference>
<dbReference type="RefSeq" id="WP_170921010.1">
    <property type="nucleotide sequence ID" value="NZ_FUWJ01000004.1"/>
</dbReference>
<dbReference type="Pfam" id="PF01425">
    <property type="entry name" value="Amidase"/>
    <property type="match status" value="1"/>
</dbReference>
<dbReference type="EMBL" id="FUWJ01000004">
    <property type="protein sequence ID" value="SKA12938.1"/>
    <property type="molecule type" value="Genomic_DNA"/>
</dbReference>
<dbReference type="STRING" id="225324.SAMN02745126_03727"/>
<dbReference type="Gene3D" id="3.90.1300.10">
    <property type="entry name" value="Amidase signature (AS) domain"/>
    <property type="match status" value="1"/>
</dbReference>
<feature type="domain" description="Amidase" evidence="2">
    <location>
        <begin position="26"/>
        <end position="412"/>
    </location>
</feature>
<accession>A0A1T4RB57</accession>
<organism evidence="3 4">
    <name type="scientific">Enhydrobacter aerosaccus</name>
    <dbReference type="NCBI Taxonomy" id="225324"/>
    <lineage>
        <taxon>Bacteria</taxon>
        <taxon>Pseudomonadati</taxon>
        <taxon>Pseudomonadota</taxon>
        <taxon>Alphaproteobacteria</taxon>
        <taxon>Hyphomicrobiales</taxon>
        <taxon>Enhydrobacter</taxon>
    </lineage>
</organism>
<dbReference type="GO" id="GO:0016740">
    <property type="term" value="F:transferase activity"/>
    <property type="evidence" value="ECO:0007669"/>
    <property type="project" value="UniProtKB-KW"/>
</dbReference>
<name>A0A1T4RB57_9HYPH</name>
<evidence type="ECO:0000259" key="2">
    <source>
        <dbReference type="Pfam" id="PF01425"/>
    </source>
</evidence>
<gene>
    <name evidence="3" type="ORF">SAMN02745126_03727</name>
</gene>
<evidence type="ECO:0000313" key="4">
    <source>
        <dbReference type="Proteomes" id="UP000190092"/>
    </source>
</evidence>
<protein>
    <submittedName>
        <fullName evidence="3">Asp-tRNAAsn/Glu-tRNAGln amidotransferase A subunit</fullName>
    </submittedName>
</protein>
<proteinExistence type="inferred from homology"/>
<dbReference type="InterPro" id="IPR036928">
    <property type="entry name" value="AS_sf"/>
</dbReference>
<dbReference type="SUPFAM" id="SSF75304">
    <property type="entry name" value="Amidase signature (AS) enzymes"/>
    <property type="match status" value="1"/>
</dbReference>
<comment type="similarity">
    <text evidence="1">Belongs to the amidase family.</text>
</comment>
<dbReference type="PANTHER" id="PTHR11895">
    <property type="entry name" value="TRANSAMIDASE"/>
    <property type="match status" value="1"/>
</dbReference>
<sequence>MATAPNKLTASAAVQRMAQKRLKARDLVEACLDRIEAREGQVHAWEALDPDGARRRADQLDKRARPVGPLHGIPLAVKDIIATRTLPTTCGSPIYRDHVVGKDAACVTQLVQAGAIVLGKSVTTEFAGAHAGKTHNPHNLRHTPAGSSSGSAAAVADFMAPVGYGTQTAGSVIRPGAFNGVVAYKGTYGWADMAGVKPYAKSLDTLGFFVREANDLALIRAAYGHAPADPPTRAPRIGLCRTLWWDQADASNRKNIEAAARALRAAGAKVRTWNMPENWDGLLTAQNRLMSKEATQSYAAERKRFPHLLSASLLGVLETGDSVSRAQLADVKKRKQRAHADLAQAWEDFDFLLAPAAKGEAPAGLGNTGDPLFNRFWTLLGTPCIALPFNTGPFGLPLSLQLVGPLRDDDQLVAWARWVEQHLS</sequence>
<dbReference type="AlphaFoldDB" id="A0A1T4RB57"/>
<reference evidence="4" key="1">
    <citation type="submission" date="2017-02" db="EMBL/GenBank/DDBJ databases">
        <authorList>
            <person name="Varghese N."/>
            <person name="Submissions S."/>
        </authorList>
    </citation>
    <scope>NUCLEOTIDE SEQUENCE [LARGE SCALE GENOMIC DNA]</scope>
    <source>
        <strain evidence="4">ATCC 27094</strain>
    </source>
</reference>
<evidence type="ECO:0000256" key="1">
    <source>
        <dbReference type="ARBA" id="ARBA00009199"/>
    </source>
</evidence>